<feature type="signal peptide" evidence="4">
    <location>
        <begin position="1"/>
        <end position="22"/>
    </location>
</feature>
<dbReference type="GO" id="GO:0006865">
    <property type="term" value="P:amino acid transport"/>
    <property type="evidence" value="ECO:0007669"/>
    <property type="project" value="UniProtKB-KW"/>
</dbReference>
<evidence type="ECO:0000259" key="5">
    <source>
        <dbReference type="Pfam" id="PF13458"/>
    </source>
</evidence>
<dbReference type="RefSeq" id="WP_069693506.1">
    <property type="nucleotide sequence ID" value="NZ_CP017147.1"/>
</dbReference>
<evidence type="ECO:0000313" key="7">
    <source>
        <dbReference type="Proteomes" id="UP000094969"/>
    </source>
</evidence>
<dbReference type="InterPro" id="IPR028081">
    <property type="entry name" value="Leu-bd"/>
</dbReference>
<dbReference type="OrthoDB" id="5794591at2"/>
<proteinExistence type="inferred from homology"/>
<dbReference type="AlphaFoldDB" id="A0A1D7UAA5"/>
<keyword evidence="7" id="KW-1185">Reference proteome</keyword>
<dbReference type="CDD" id="cd06327">
    <property type="entry name" value="PBP1_SBP-like"/>
    <property type="match status" value="1"/>
</dbReference>
<dbReference type="Proteomes" id="UP000094969">
    <property type="component" value="Chromosome"/>
</dbReference>
<feature type="chain" id="PRO_5009100120" evidence="4">
    <location>
        <begin position="23"/>
        <end position="401"/>
    </location>
</feature>
<gene>
    <name evidence="6" type="ORF">BHK69_09190</name>
</gene>
<protein>
    <submittedName>
        <fullName evidence="6">ABC transporter permease</fullName>
    </submittedName>
</protein>
<dbReference type="Gene3D" id="3.40.50.2300">
    <property type="match status" value="2"/>
</dbReference>
<feature type="domain" description="Leucine-binding protein" evidence="5">
    <location>
        <begin position="27"/>
        <end position="364"/>
    </location>
</feature>
<sequence>MKLKTILATTALAALMASPAFAQQIAVKLGVLNDRSGLYADLTGEGSVVAAKLAVEDFKAAEKGIKVEIVSADHQNKPDVGSNIARQWYDQDGVDVILDVPTSSVALAINQITKDKNKIMLNSGAAASDLTGKACTPNTIHWTYDTYALAQGTGGAMVKAGGDSWFFLTADYAFGHALERDTAAIVTKNGGKVLGAVRTPFPGTDFSSFLLQAQASKAKVIGLANAGGDTINSIKQAGEFGIVAGGQKLAGLLVFVTDVNALGLQTAQGLVLTESFYWDRDEGTRAWSQRFAKAHNGNMPSMVQAGVYSSVLHYLKAVEATKSKDTATVLAKMKELPTDDPLFGKGTVRVDGRKMHDMYLYEVKKPSESKGKWDYYKQIAVLPAEQAFRPLSESECPLVKK</sequence>
<dbReference type="PANTHER" id="PTHR30483:SF6">
    <property type="entry name" value="PERIPLASMIC BINDING PROTEIN OF ABC TRANSPORTER FOR NATURAL AMINO ACIDS"/>
    <property type="match status" value="1"/>
</dbReference>
<evidence type="ECO:0000256" key="2">
    <source>
        <dbReference type="ARBA" id="ARBA00022729"/>
    </source>
</evidence>
<evidence type="ECO:0000256" key="3">
    <source>
        <dbReference type="ARBA" id="ARBA00022970"/>
    </source>
</evidence>
<dbReference type="KEGG" id="bvv:BHK69_09190"/>
<dbReference type="Pfam" id="PF13458">
    <property type="entry name" value="Peripla_BP_6"/>
    <property type="match status" value="1"/>
</dbReference>
<dbReference type="SUPFAM" id="SSF53822">
    <property type="entry name" value="Periplasmic binding protein-like I"/>
    <property type="match status" value="1"/>
</dbReference>
<dbReference type="InterPro" id="IPR051010">
    <property type="entry name" value="BCAA_transport"/>
</dbReference>
<organism evidence="6 7">
    <name type="scientific">Bosea vaviloviae</name>
    <dbReference type="NCBI Taxonomy" id="1526658"/>
    <lineage>
        <taxon>Bacteria</taxon>
        <taxon>Pseudomonadati</taxon>
        <taxon>Pseudomonadota</taxon>
        <taxon>Alphaproteobacteria</taxon>
        <taxon>Hyphomicrobiales</taxon>
        <taxon>Boseaceae</taxon>
        <taxon>Bosea</taxon>
    </lineage>
</organism>
<dbReference type="STRING" id="1526658.BHK69_09190"/>
<dbReference type="EMBL" id="CP017147">
    <property type="protein sequence ID" value="AOO84317.1"/>
    <property type="molecule type" value="Genomic_DNA"/>
</dbReference>
<reference evidence="6 7" key="1">
    <citation type="journal article" date="2015" name="Antonie Van Leeuwenhoek">
        <title>Bosea vaviloviae sp. nov., a new species of slow-growing rhizobia isolated from nodules of the relict species Vavilovia formosa (Stev.) Fed.</title>
        <authorList>
            <person name="Safronova V.I."/>
            <person name="Kuznetsova I.G."/>
            <person name="Sazanova A.L."/>
            <person name="Kimeklis A.K."/>
            <person name="Belimov A.A."/>
            <person name="Andronov E.E."/>
            <person name="Pinaev A.G."/>
            <person name="Chizhevskaya E.P."/>
            <person name="Pukhaev A.R."/>
            <person name="Popov K.P."/>
            <person name="Willems A."/>
            <person name="Tikhonovich I.A."/>
        </authorList>
    </citation>
    <scope>NUCLEOTIDE SEQUENCE [LARGE SCALE GENOMIC DNA]</scope>
    <source>
        <strain evidence="6 7">Vaf18</strain>
    </source>
</reference>
<evidence type="ECO:0000256" key="1">
    <source>
        <dbReference type="ARBA" id="ARBA00010062"/>
    </source>
</evidence>
<keyword evidence="3" id="KW-0029">Amino-acid transport</keyword>
<accession>A0A1D7UAA5</accession>
<dbReference type="PANTHER" id="PTHR30483">
    <property type="entry name" value="LEUCINE-SPECIFIC-BINDING PROTEIN"/>
    <property type="match status" value="1"/>
</dbReference>
<comment type="similarity">
    <text evidence="1">Belongs to the leucine-binding protein family.</text>
</comment>
<keyword evidence="3" id="KW-0813">Transport</keyword>
<dbReference type="InterPro" id="IPR028082">
    <property type="entry name" value="Peripla_BP_I"/>
</dbReference>
<name>A0A1D7UAA5_9HYPH</name>
<evidence type="ECO:0000256" key="4">
    <source>
        <dbReference type="SAM" id="SignalP"/>
    </source>
</evidence>
<evidence type="ECO:0000313" key="6">
    <source>
        <dbReference type="EMBL" id="AOO84317.1"/>
    </source>
</evidence>
<keyword evidence="2 4" id="KW-0732">Signal</keyword>